<dbReference type="EMBL" id="AVPE01000001">
    <property type="protein sequence ID" value="KGX94052.1"/>
    <property type="molecule type" value="Genomic_DNA"/>
</dbReference>
<sequence>MYWEEPIKKKPICKDTVQYNVAKIIKSGNSKNKINVFPHSVSESKSAVKADTEQEQEQAIIEEEG</sequence>
<evidence type="ECO:0000313" key="2">
    <source>
        <dbReference type="EMBL" id="KGX94052.1"/>
    </source>
</evidence>
<organism evidence="2 3">
    <name type="scientific">Pontibacillus halophilus JSM 076056 = DSM 19796</name>
    <dbReference type="NCBI Taxonomy" id="1385510"/>
    <lineage>
        <taxon>Bacteria</taxon>
        <taxon>Bacillati</taxon>
        <taxon>Bacillota</taxon>
        <taxon>Bacilli</taxon>
        <taxon>Bacillales</taxon>
        <taxon>Bacillaceae</taxon>
        <taxon>Pontibacillus</taxon>
    </lineage>
</organism>
<keyword evidence="3" id="KW-1185">Reference proteome</keyword>
<dbReference type="RefSeq" id="WP_026799189.1">
    <property type="nucleotide sequence ID" value="NZ_AULI01000001.1"/>
</dbReference>
<name>A0A0A5IE09_9BACI</name>
<feature type="compositionally biased region" description="Acidic residues" evidence="1">
    <location>
        <begin position="53"/>
        <end position="65"/>
    </location>
</feature>
<protein>
    <submittedName>
        <fullName evidence="2">Uncharacterized protein</fullName>
    </submittedName>
</protein>
<evidence type="ECO:0000313" key="3">
    <source>
        <dbReference type="Proteomes" id="UP000030528"/>
    </source>
</evidence>
<gene>
    <name evidence="2" type="ORF">N781_00475</name>
</gene>
<feature type="region of interest" description="Disordered" evidence="1">
    <location>
        <begin position="42"/>
        <end position="65"/>
    </location>
</feature>
<accession>A0A0A5IE09</accession>
<dbReference type="Proteomes" id="UP000030528">
    <property type="component" value="Unassembled WGS sequence"/>
</dbReference>
<dbReference type="AlphaFoldDB" id="A0A0A5IE09"/>
<comment type="caution">
    <text evidence="2">The sequence shown here is derived from an EMBL/GenBank/DDBJ whole genome shotgun (WGS) entry which is preliminary data.</text>
</comment>
<proteinExistence type="predicted"/>
<reference evidence="2 3" key="1">
    <citation type="submission" date="2013-08" db="EMBL/GenBank/DDBJ databases">
        <authorList>
            <person name="Huang J."/>
            <person name="Wang G."/>
        </authorList>
    </citation>
    <scope>NUCLEOTIDE SEQUENCE [LARGE SCALE GENOMIC DNA]</scope>
    <source>
        <strain evidence="2 3">JSM 076056</strain>
    </source>
</reference>
<evidence type="ECO:0000256" key="1">
    <source>
        <dbReference type="SAM" id="MobiDB-lite"/>
    </source>
</evidence>
<dbReference type="STRING" id="1385510.GCA_000425205_00383"/>